<evidence type="ECO:0000313" key="1">
    <source>
        <dbReference type="EMBL" id="KAJ8121912.1"/>
    </source>
</evidence>
<gene>
    <name evidence="1" type="ORF">ONZ43_g1757</name>
</gene>
<sequence length="185" mass="20680">MFKVRELPIEVEPVGPSAGTLTAATGLYRLAASTTPPDGAGRLVDSLVERVIENWQRCHAELSMVDYALMQAADPLYNADSLEISALSQAHFPMRTESRHVMHDYGYPSALEKVPLLMDRRDTMPEFSKWLPLVPGVLAARFMEYLQALAPRPMSEMSEDLLEFSALAILRQVGYSPSWIRTIGR</sequence>
<keyword evidence="2" id="KW-1185">Reference proteome</keyword>
<accession>A0ACC2J361</accession>
<name>A0ACC2J361_9PEZI</name>
<dbReference type="Proteomes" id="UP001153334">
    <property type="component" value="Unassembled WGS sequence"/>
</dbReference>
<reference evidence="1" key="1">
    <citation type="submission" date="2022-11" db="EMBL/GenBank/DDBJ databases">
        <title>Genome Sequence of Nemania bipapillata.</title>
        <authorList>
            <person name="Buettner E."/>
        </authorList>
    </citation>
    <scope>NUCLEOTIDE SEQUENCE</scope>
    <source>
        <strain evidence="1">CP14</strain>
    </source>
</reference>
<comment type="caution">
    <text evidence="1">The sequence shown here is derived from an EMBL/GenBank/DDBJ whole genome shotgun (WGS) entry which is preliminary data.</text>
</comment>
<evidence type="ECO:0000313" key="2">
    <source>
        <dbReference type="Proteomes" id="UP001153334"/>
    </source>
</evidence>
<dbReference type="EMBL" id="JAPESX010000322">
    <property type="protein sequence ID" value="KAJ8121912.1"/>
    <property type="molecule type" value="Genomic_DNA"/>
</dbReference>
<proteinExistence type="predicted"/>
<protein>
    <submittedName>
        <fullName evidence="1">Uncharacterized protein</fullName>
    </submittedName>
</protein>
<organism evidence="1 2">
    <name type="scientific">Nemania bipapillata</name>
    <dbReference type="NCBI Taxonomy" id="110536"/>
    <lineage>
        <taxon>Eukaryota</taxon>
        <taxon>Fungi</taxon>
        <taxon>Dikarya</taxon>
        <taxon>Ascomycota</taxon>
        <taxon>Pezizomycotina</taxon>
        <taxon>Sordariomycetes</taxon>
        <taxon>Xylariomycetidae</taxon>
        <taxon>Xylariales</taxon>
        <taxon>Xylariaceae</taxon>
        <taxon>Nemania</taxon>
    </lineage>
</organism>